<feature type="non-terminal residue" evidence="1">
    <location>
        <position position="1"/>
    </location>
</feature>
<comment type="caution">
    <text evidence="1">The sequence shown here is derived from an EMBL/GenBank/DDBJ whole genome shotgun (WGS) entry which is preliminary data.</text>
</comment>
<proteinExistence type="predicted"/>
<evidence type="ECO:0000313" key="2">
    <source>
        <dbReference type="Proteomes" id="UP000553059"/>
    </source>
</evidence>
<evidence type="ECO:0000313" key="1">
    <source>
        <dbReference type="EMBL" id="HHY26099.1"/>
    </source>
</evidence>
<dbReference type="EMBL" id="DUTF01000110">
    <property type="protein sequence ID" value="HHY26099.1"/>
    <property type="molecule type" value="Genomic_DNA"/>
</dbReference>
<accession>A0A7C7D8J0</accession>
<organism evidence="1 2">
    <name type="scientific">Desulfitobacterium dehalogenans</name>
    <dbReference type="NCBI Taxonomy" id="36854"/>
    <lineage>
        <taxon>Bacteria</taxon>
        <taxon>Bacillati</taxon>
        <taxon>Bacillota</taxon>
        <taxon>Clostridia</taxon>
        <taxon>Eubacteriales</taxon>
        <taxon>Desulfitobacteriaceae</taxon>
        <taxon>Desulfitobacterium</taxon>
    </lineage>
</organism>
<protein>
    <submittedName>
        <fullName evidence="1">DUF2922 domain-containing protein</fullName>
    </submittedName>
</protein>
<dbReference type="AlphaFoldDB" id="A0A7C7D8J0"/>
<gene>
    <name evidence="1" type="ORF">GX523_04980</name>
</gene>
<dbReference type="Proteomes" id="UP000553059">
    <property type="component" value="Unassembled WGS sequence"/>
</dbReference>
<reference evidence="1 2" key="1">
    <citation type="journal article" date="2020" name="Biotechnol. Biofuels">
        <title>New insights from the biogas microbiome by comprehensive genome-resolved metagenomics of nearly 1600 species originating from multiple anaerobic digesters.</title>
        <authorList>
            <person name="Campanaro S."/>
            <person name="Treu L."/>
            <person name="Rodriguez-R L.M."/>
            <person name="Kovalovszki A."/>
            <person name="Ziels R.M."/>
            <person name="Maus I."/>
            <person name="Zhu X."/>
            <person name="Kougias P.G."/>
            <person name="Basile A."/>
            <person name="Luo G."/>
            <person name="Schluter A."/>
            <person name="Konstantinidis K.T."/>
            <person name="Angelidaki I."/>
        </authorList>
    </citation>
    <scope>NUCLEOTIDE SEQUENCE [LARGE SCALE GENOMIC DNA]</scope>
    <source>
        <strain evidence="1">AS05jafATM_4</strain>
    </source>
</reference>
<sequence>MTAAGALAGIKDAKIVDTTINDLFDPAAG</sequence>
<name>A0A7C7D8J0_9FIRM</name>